<evidence type="ECO:0000313" key="1">
    <source>
        <dbReference type="EMBL" id="CAB4122871.1"/>
    </source>
</evidence>
<proteinExistence type="predicted"/>
<organism evidence="1">
    <name type="scientific">uncultured Caudovirales phage</name>
    <dbReference type="NCBI Taxonomy" id="2100421"/>
    <lineage>
        <taxon>Viruses</taxon>
        <taxon>Duplodnaviria</taxon>
        <taxon>Heunggongvirae</taxon>
        <taxon>Uroviricota</taxon>
        <taxon>Caudoviricetes</taxon>
        <taxon>Peduoviridae</taxon>
        <taxon>Maltschvirus</taxon>
        <taxon>Maltschvirus maltsch</taxon>
    </lineage>
</organism>
<gene>
    <name evidence="1" type="ORF">UFOVP37_74</name>
</gene>
<accession>A0A6J5KM72</accession>
<sequence>MTDFKQVLKNNAFKEIIDFLNRIAASGEPNSISSLWLQHLPFNVTFQELLDERNLTAKFIYSAEQYFVERRPLPGKR</sequence>
<reference evidence="1" key="1">
    <citation type="submission" date="2020-04" db="EMBL/GenBank/DDBJ databases">
        <authorList>
            <person name="Chiriac C."/>
            <person name="Salcher M."/>
            <person name="Ghai R."/>
            <person name="Kavagutti S V."/>
        </authorList>
    </citation>
    <scope>NUCLEOTIDE SEQUENCE</scope>
</reference>
<name>A0A6J5KM72_9CAUD</name>
<dbReference type="EMBL" id="LR796163">
    <property type="protein sequence ID" value="CAB4122871.1"/>
    <property type="molecule type" value="Genomic_DNA"/>
</dbReference>
<protein>
    <submittedName>
        <fullName evidence="1">Uncharacterized protein</fullName>
    </submittedName>
</protein>